<feature type="signal peptide" evidence="1">
    <location>
        <begin position="1"/>
        <end position="31"/>
    </location>
</feature>
<sequence length="355" mass="38931">QLFEVSHSTDSPPPPLLLLLLLLLLLSSSSSSSSSLLLSSSLIAQVADDEFRALVSSIALKASRLSCCRQASCSGVMESTATTLTEAPLRIRLCSWDSKTCSHFLCALTMLPADLALGDDDLAGVDVTNADGSDHLTHFGGAVHSVARVADQLLAPGDLRGQQPEVRWLPTGIKTYLRAKYHLSLRLDSHHLPILHHDLLDGLVQHIRPAEKSLTWQTLVEALQAVQWVEVWALSMHGQRLAVKLDPFYRIEARLIQGEGVASEVHDILTQTELRKNVPHWSLCGVDAFHGFGVFRVILCDKLKESLSLSGGDFIDFALLVHIAALNHFEVQAATRCHHYLSEIAAAMLTERKTH</sequence>
<dbReference type="EMBL" id="JAAKFY010000003">
    <property type="protein sequence ID" value="KAF3859624.1"/>
    <property type="molecule type" value="Genomic_DNA"/>
</dbReference>
<dbReference type="Proteomes" id="UP000518266">
    <property type="component" value="Unassembled WGS sequence"/>
</dbReference>
<protein>
    <submittedName>
        <fullName evidence="2">Uncharacterized protein</fullName>
    </submittedName>
</protein>
<reference evidence="2 3" key="1">
    <citation type="submission" date="2020-03" db="EMBL/GenBank/DDBJ databases">
        <title>Dissostichus mawsoni Genome sequencing and assembly.</title>
        <authorList>
            <person name="Park H."/>
        </authorList>
    </citation>
    <scope>NUCLEOTIDE SEQUENCE [LARGE SCALE GENOMIC DNA]</scope>
    <source>
        <strain evidence="2">DM0001</strain>
        <tissue evidence="2">Muscle</tissue>
    </source>
</reference>
<evidence type="ECO:0000313" key="2">
    <source>
        <dbReference type="EMBL" id="KAF3859624.1"/>
    </source>
</evidence>
<name>A0A7J5ZCS4_DISMA</name>
<keyword evidence="1" id="KW-0732">Signal</keyword>
<comment type="caution">
    <text evidence="2">The sequence shown here is derived from an EMBL/GenBank/DDBJ whole genome shotgun (WGS) entry which is preliminary data.</text>
</comment>
<feature type="non-terminal residue" evidence="2">
    <location>
        <position position="1"/>
    </location>
</feature>
<feature type="chain" id="PRO_5029504466" evidence="1">
    <location>
        <begin position="32"/>
        <end position="355"/>
    </location>
</feature>
<evidence type="ECO:0000313" key="3">
    <source>
        <dbReference type="Proteomes" id="UP000518266"/>
    </source>
</evidence>
<proteinExistence type="predicted"/>
<accession>A0A7J5ZCS4</accession>
<evidence type="ECO:0000256" key="1">
    <source>
        <dbReference type="SAM" id="SignalP"/>
    </source>
</evidence>
<organism evidence="2 3">
    <name type="scientific">Dissostichus mawsoni</name>
    <name type="common">Antarctic cod</name>
    <dbReference type="NCBI Taxonomy" id="36200"/>
    <lineage>
        <taxon>Eukaryota</taxon>
        <taxon>Metazoa</taxon>
        <taxon>Chordata</taxon>
        <taxon>Craniata</taxon>
        <taxon>Vertebrata</taxon>
        <taxon>Euteleostomi</taxon>
        <taxon>Actinopterygii</taxon>
        <taxon>Neopterygii</taxon>
        <taxon>Teleostei</taxon>
        <taxon>Neoteleostei</taxon>
        <taxon>Acanthomorphata</taxon>
        <taxon>Eupercaria</taxon>
        <taxon>Perciformes</taxon>
        <taxon>Notothenioidei</taxon>
        <taxon>Nototheniidae</taxon>
        <taxon>Dissostichus</taxon>
    </lineage>
</organism>
<gene>
    <name evidence="2" type="ORF">F7725_022023</name>
</gene>
<dbReference type="AlphaFoldDB" id="A0A7J5ZCS4"/>
<keyword evidence="3" id="KW-1185">Reference proteome</keyword>